<dbReference type="EMBL" id="WQMT02000001">
    <property type="protein sequence ID" value="KAG9227105.1"/>
    <property type="molecule type" value="Genomic_DNA"/>
</dbReference>
<proteinExistence type="predicted"/>
<accession>A0ACB7JA76</accession>
<reference evidence="1 2" key="1">
    <citation type="journal article" date="2021" name="Appl. Environ. Microbiol.">
        <title>Genetic linkage and physical mapping for an oyster mushroom Pleurotus cornucopiae and QTL analysis for the trait cap color.</title>
        <authorList>
            <person name="Zhang Y."/>
            <person name="Gao W."/>
            <person name="Sonnenberg A."/>
            <person name="Chen Q."/>
            <person name="Zhang J."/>
            <person name="Huang C."/>
        </authorList>
    </citation>
    <scope>NUCLEOTIDE SEQUENCE [LARGE SCALE GENOMIC DNA]</scope>
    <source>
        <strain evidence="1">CCMSSC00406</strain>
    </source>
</reference>
<keyword evidence="2" id="KW-1185">Reference proteome</keyword>
<evidence type="ECO:0000313" key="1">
    <source>
        <dbReference type="EMBL" id="KAG9227105.1"/>
    </source>
</evidence>
<protein>
    <submittedName>
        <fullName evidence="1">Uncharacterized protein</fullName>
    </submittedName>
</protein>
<organism evidence="1 2">
    <name type="scientific">Pleurotus cornucopiae</name>
    <name type="common">Cornucopia mushroom</name>
    <dbReference type="NCBI Taxonomy" id="5321"/>
    <lineage>
        <taxon>Eukaryota</taxon>
        <taxon>Fungi</taxon>
        <taxon>Dikarya</taxon>
        <taxon>Basidiomycota</taxon>
        <taxon>Agaricomycotina</taxon>
        <taxon>Agaricomycetes</taxon>
        <taxon>Agaricomycetidae</taxon>
        <taxon>Agaricales</taxon>
        <taxon>Pleurotineae</taxon>
        <taxon>Pleurotaceae</taxon>
        <taxon>Pleurotus</taxon>
    </lineage>
</organism>
<gene>
    <name evidence="1" type="ORF">CCMSSC00406_0009637</name>
</gene>
<name>A0ACB7JA76_PLECO</name>
<comment type="caution">
    <text evidence="1">The sequence shown here is derived from an EMBL/GenBank/DDBJ whole genome shotgun (WGS) entry which is preliminary data.</text>
</comment>
<dbReference type="Proteomes" id="UP000824881">
    <property type="component" value="Unassembled WGS sequence"/>
</dbReference>
<evidence type="ECO:0000313" key="2">
    <source>
        <dbReference type="Proteomes" id="UP000824881"/>
    </source>
</evidence>
<sequence>MADTEKSREDTPPTVEELLEGDKVDVLSALLGEDISMDRVTVDWLSDLIPVSVFVASVQAQILSFTITLEQPGKEAIVVAANWFGFNGLILDILSGVLAAIRVISLKRYSRAAQCNIDLMKSNYSALQKLLGGVDSFSRTPGHHKLISEHKQLIQDVESMSPYRLTPVKKVGRSDSDDRPGPLQWTEPNDLLALCTLSLGVTFLLLSVILQAVATQFRRVWVGCIFFFLLGYVYFLLPNVLQFTDPDPHLKNIYLGGKARPSKLVHTQIYKASMDKQGLAGGSTADSNVKSTSPPRSPGPAGSQQV</sequence>